<dbReference type="GO" id="GO:0061630">
    <property type="term" value="F:ubiquitin protein ligase activity"/>
    <property type="evidence" value="ECO:0007669"/>
    <property type="project" value="UniProtKB-EC"/>
</dbReference>
<protein>
    <submittedName>
        <fullName evidence="1">RNF31</fullName>
        <ecNumber evidence="1">2.3.2.31</ecNumber>
    </submittedName>
</protein>
<gene>
    <name evidence="1" type="ORF">MCOR_33529</name>
</gene>
<dbReference type="Proteomes" id="UP000507470">
    <property type="component" value="Unassembled WGS sequence"/>
</dbReference>
<accession>A0A6J8CWH4</accession>
<dbReference type="Gene3D" id="1.20.58.2190">
    <property type="match status" value="1"/>
</dbReference>
<name>A0A6J8CWH4_MYTCO</name>
<keyword evidence="2" id="KW-1185">Reference proteome</keyword>
<dbReference type="EMBL" id="CACVKT020005980">
    <property type="protein sequence ID" value="CAC5399250.1"/>
    <property type="molecule type" value="Genomic_DNA"/>
</dbReference>
<keyword evidence="1" id="KW-0808">Transferase</keyword>
<sequence>MESLIELNSQNVDQLTRITIALSILEKYTRHLLKPEENRSNMWKYVKFSNQIFKDRVDAIQGGRELMKMMGYTKDIKDGLAFLMMAKQIQRFCFKCWLIYCFGSHSHSQCIHKRLPTEYFCGQFLQDLIHIASVFTNFSHRILCKYLTGSHPHNQCIDKLLPQNTLILCKYLTGSHPHSQYIDKLLPQNTLIELKRFRNKLQQIDQSSVIDNIPANQVTSVNQVRDPSLNQVC</sequence>
<dbReference type="InterPro" id="IPR036339">
    <property type="entry name" value="PUB-like_dom_sf"/>
</dbReference>
<evidence type="ECO:0000313" key="1">
    <source>
        <dbReference type="EMBL" id="CAC5399250.1"/>
    </source>
</evidence>
<organism evidence="1 2">
    <name type="scientific">Mytilus coruscus</name>
    <name type="common">Sea mussel</name>
    <dbReference type="NCBI Taxonomy" id="42192"/>
    <lineage>
        <taxon>Eukaryota</taxon>
        <taxon>Metazoa</taxon>
        <taxon>Spiralia</taxon>
        <taxon>Lophotrochozoa</taxon>
        <taxon>Mollusca</taxon>
        <taxon>Bivalvia</taxon>
        <taxon>Autobranchia</taxon>
        <taxon>Pteriomorphia</taxon>
        <taxon>Mytilida</taxon>
        <taxon>Mytiloidea</taxon>
        <taxon>Mytilidae</taxon>
        <taxon>Mytilinae</taxon>
        <taxon>Mytilus</taxon>
    </lineage>
</organism>
<dbReference type="AlphaFoldDB" id="A0A6J8CWH4"/>
<dbReference type="OrthoDB" id="9978677at2759"/>
<proteinExistence type="predicted"/>
<dbReference type="EC" id="2.3.2.31" evidence="1"/>
<keyword evidence="1" id="KW-0012">Acyltransferase</keyword>
<reference evidence="1 2" key="1">
    <citation type="submission" date="2020-06" db="EMBL/GenBank/DDBJ databases">
        <authorList>
            <person name="Li R."/>
            <person name="Bekaert M."/>
        </authorList>
    </citation>
    <scope>NUCLEOTIDE SEQUENCE [LARGE SCALE GENOMIC DNA]</scope>
    <source>
        <strain evidence="2">wild</strain>
    </source>
</reference>
<evidence type="ECO:0000313" key="2">
    <source>
        <dbReference type="Proteomes" id="UP000507470"/>
    </source>
</evidence>
<dbReference type="SUPFAM" id="SSF143503">
    <property type="entry name" value="PUG domain-like"/>
    <property type="match status" value="1"/>
</dbReference>